<keyword evidence="8" id="KW-0862">Zinc</keyword>
<comment type="pathway">
    <text evidence="2">Nitrogen metabolism; (S)-allantoin degradation; allantoate from (S)-allantoin: step 1/1.</text>
</comment>
<dbReference type="SUPFAM" id="SSF51338">
    <property type="entry name" value="Composite domain of metallo-dependent hydrolases"/>
    <property type="match status" value="1"/>
</dbReference>
<evidence type="ECO:0000256" key="8">
    <source>
        <dbReference type="ARBA" id="ARBA00022833"/>
    </source>
</evidence>
<evidence type="ECO:0000313" key="11">
    <source>
        <dbReference type="Proteomes" id="UP001500218"/>
    </source>
</evidence>
<keyword evidence="6" id="KW-0479">Metal-binding</keyword>
<accession>A0ABN2LZS1</accession>
<dbReference type="InterPro" id="IPR006680">
    <property type="entry name" value="Amidohydro-rel"/>
</dbReference>
<dbReference type="PANTHER" id="PTHR43668">
    <property type="entry name" value="ALLANTOINASE"/>
    <property type="match status" value="1"/>
</dbReference>
<name>A0ABN2LZS1_9ACTN</name>
<protein>
    <recommendedName>
        <fullName evidence="5">allantoinase</fullName>
        <ecNumber evidence="5">3.5.2.5</ecNumber>
    </recommendedName>
</protein>
<feature type="domain" description="Amidohydrolase-related" evidence="9">
    <location>
        <begin position="57"/>
        <end position="432"/>
    </location>
</feature>
<dbReference type="Gene3D" id="3.20.20.140">
    <property type="entry name" value="Metal-dependent hydrolases"/>
    <property type="match status" value="1"/>
</dbReference>
<sequence>MTDHLPYDLVIRAARAVTGAGETTCAVAVSGGRIAAVTGVDDPLPAHQTIRLAPDTVLLPGLIDTHVHLQDPGGTGWEDFAHGTTAAAAGGFTTVVDMPLDSSPVTTSVAALTAKRAAARGRCHIDVGFWGGVVPGNLADLAPLRAAGALGFKCFLGETGNPDFPALTVDELTAAMRETARIGVPLLVHAEFTPEHSAATVRTYSDYLARHPADLEDAAVLAVLDAARRTGARVHITHLSSANTVPALAAARADGVRVTVETCPHYLTFSADDVPDGATQFKVCPPIRAAEHRERLWAAMIAGVIDQIASDHSPGPAPTGPDFAAAFGGIAGLQLTLPAVWTAARSRGATPADLARWLASAPAAFAGLDAPTGSGGGGRKGRIAVGYDADLCAFAPDERFVVDPAHLRSLRRSTPYTGRVLYGVVRGTWLRGRPMPDGVPHGRVLTHPTT</sequence>
<organism evidence="10 11">
    <name type="scientific">Luedemannella flava</name>
    <dbReference type="NCBI Taxonomy" id="349316"/>
    <lineage>
        <taxon>Bacteria</taxon>
        <taxon>Bacillati</taxon>
        <taxon>Actinomycetota</taxon>
        <taxon>Actinomycetes</taxon>
        <taxon>Micromonosporales</taxon>
        <taxon>Micromonosporaceae</taxon>
        <taxon>Luedemannella</taxon>
    </lineage>
</organism>
<comment type="similarity">
    <text evidence="3">Belongs to the metallo-dependent hydrolases superfamily. Allantoinase family.</text>
</comment>
<evidence type="ECO:0000259" key="9">
    <source>
        <dbReference type="Pfam" id="PF01979"/>
    </source>
</evidence>
<dbReference type="InterPro" id="IPR032466">
    <property type="entry name" value="Metal_Hydrolase"/>
</dbReference>
<evidence type="ECO:0000256" key="1">
    <source>
        <dbReference type="ARBA" id="ARBA00001947"/>
    </source>
</evidence>
<evidence type="ECO:0000256" key="5">
    <source>
        <dbReference type="ARBA" id="ARBA00012863"/>
    </source>
</evidence>
<evidence type="ECO:0000313" key="10">
    <source>
        <dbReference type="EMBL" id="GAA1804653.1"/>
    </source>
</evidence>
<dbReference type="SUPFAM" id="SSF51556">
    <property type="entry name" value="Metallo-dependent hydrolases"/>
    <property type="match status" value="1"/>
</dbReference>
<comment type="caution">
    <text evidence="10">The sequence shown here is derived from an EMBL/GenBank/DDBJ whole genome shotgun (WGS) entry which is preliminary data.</text>
</comment>
<reference evidence="10 11" key="1">
    <citation type="journal article" date="2019" name="Int. J. Syst. Evol. Microbiol.">
        <title>The Global Catalogue of Microorganisms (GCM) 10K type strain sequencing project: providing services to taxonomists for standard genome sequencing and annotation.</title>
        <authorList>
            <consortium name="The Broad Institute Genomics Platform"/>
            <consortium name="The Broad Institute Genome Sequencing Center for Infectious Disease"/>
            <person name="Wu L."/>
            <person name="Ma J."/>
        </authorList>
    </citation>
    <scope>NUCLEOTIDE SEQUENCE [LARGE SCALE GENOMIC DNA]</scope>
    <source>
        <strain evidence="10 11">JCM 13250</strain>
    </source>
</reference>
<evidence type="ECO:0000256" key="6">
    <source>
        <dbReference type="ARBA" id="ARBA00022723"/>
    </source>
</evidence>
<evidence type="ECO:0000256" key="4">
    <source>
        <dbReference type="ARBA" id="ARBA00011881"/>
    </source>
</evidence>
<comment type="subunit">
    <text evidence="4">Homotetramer.</text>
</comment>
<dbReference type="EMBL" id="BAAALT010000076">
    <property type="protein sequence ID" value="GAA1804653.1"/>
    <property type="molecule type" value="Genomic_DNA"/>
</dbReference>
<dbReference type="Proteomes" id="UP001500218">
    <property type="component" value="Unassembled WGS sequence"/>
</dbReference>
<dbReference type="Pfam" id="PF01979">
    <property type="entry name" value="Amidohydro_1"/>
    <property type="match status" value="1"/>
</dbReference>
<dbReference type="InterPro" id="IPR017593">
    <property type="entry name" value="Allantoinase"/>
</dbReference>
<evidence type="ECO:0000256" key="2">
    <source>
        <dbReference type="ARBA" id="ARBA00004968"/>
    </source>
</evidence>
<keyword evidence="11" id="KW-1185">Reference proteome</keyword>
<dbReference type="InterPro" id="IPR050138">
    <property type="entry name" value="DHOase/Allantoinase_Hydrolase"/>
</dbReference>
<proteinExistence type="inferred from homology"/>
<comment type="cofactor">
    <cofactor evidence="1">
        <name>Zn(2+)</name>
        <dbReference type="ChEBI" id="CHEBI:29105"/>
    </cofactor>
</comment>
<dbReference type="InterPro" id="IPR011059">
    <property type="entry name" value="Metal-dep_hydrolase_composite"/>
</dbReference>
<dbReference type="NCBIfam" id="TIGR03178">
    <property type="entry name" value="allantoinase"/>
    <property type="match status" value="1"/>
</dbReference>
<evidence type="ECO:0000256" key="7">
    <source>
        <dbReference type="ARBA" id="ARBA00022801"/>
    </source>
</evidence>
<gene>
    <name evidence="10" type="primary">allB</name>
    <name evidence="10" type="ORF">GCM10009682_27880</name>
</gene>
<evidence type="ECO:0000256" key="3">
    <source>
        <dbReference type="ARBA" id="ARBA00010368"/>
    </source>
</evidence>
<dbReference type="EC" id="3.5.2.5" evidence="5"/>
<dbReference type="PANTHER" id="PTHR43668:SF2">
    <property type="entry name" value="ALLANTOINASE"/>
    <property type="match status" value="1"/>
</dbReference>
<dbReference type="RefSeq" id="WP_344130692.1">
    <property type="nucleotide sequence ID" value="NZ_BAAALT010000076.1"/>
</dbReference>
<keyword evidence="7" id="KW-0378">Hydrolase</keyword>